<dbReference type="Gene3D" id="3.90.79.10">
    <property type="entry name" value="Nucleoside Triphosphate Pyrophosphohydrolase"/>
    <property type="match status" value="1"/>
</dbReference>
<keyword evidence="3" id="KW-0378">Hydrolase</keyword>
<evidence type="ECO:0000259" key="5">
    <source>
        <dbReference type="PROSITE" id="PS51462"/>
    </source>
</evidence>
<evidence type="ECO:0000256" key="1">
    <source>
        <dbReference type="ARBA" id="ARBA00001946"/>
    </source>
</evidence>
<dbReference type="InterPro" id="IPR000086">
    <property type="entry name" value="NUDIX_hydrolase_dom"/>
</dbReference>
<dbReference type="GO" id="GO:0006742">
    <property type="term" value="P:NADP+ catabolic process"/>
    <property type="evidence" value="ECO:0007669"/>
    <property type="project" value="TreeGrafter"/>
</dbReference>
<name>A0A6J4HX34_9BACT</name>
<organism evidence="6">
    <name type="scientific">uncultured Armatimonadetes bacterium</name>
    <dbReference type="NCBI Taxonomy" id="157466"/>
    <lineage>
        <taxon>Bacteria</taxon>
        <taxon>Bacillati</taxon>
        <taxon>Armatimonadota</taxon>
        <taxon>environmental samples</taxon>
    </lineage>
</organism>
<dbReference type="PRINTS" id="PR00502">
    <property type="entry name" value="NUDIXFAMILY"/>
</dbReference>
<evidence type="ECO:0000313" key="6">
    <source>
        <dbReference type="EMBL" id="CAA9235305.1"/>
    </source>
</evidence>
<dbReference type="AlphaFoldDB" id="A0A6J4HX34"/>
<dbReference type="GO" id="GO:0046872">
    <property type="term" value="F:metal ion binding"/>
    <property type="evidence" value="ECO:0007669"/>
    <property type="project" value="UniProtKB-KW"/>
</dbReference>
<dbReference type="GO" id="GO:0035529">
    <property type="term" value="F:NADH pyrophosphatase activity"/>
    <property type="evidence" value="ECO:0007669"/>
    <property type="project" value="TreeGrafter"/>
</dbReference>
<dbReference type="PANTHER" id="PTHR42904">
    <property type="entry name" value="NUDIX HYDROLASE, NUDC SUBFAMILY"/>
    <property type="match status" value="1"/>
</dbReference>
<keyword evidence="4" id="KW-0460">Magnesium</keyword>
<protein>
    <recommendedName>
        <fullName evidence="5">Nudix hydrolase domain-containing protein</fullName>
    </recommendedName>
</protein>
<proteinExistence type="predicted"/>
<evidence type="ECO:0000256" key="2">
    <source>
        <dbReference type="ARBA" id="ARBA00022723"/>
    </source>
</evidence>
<gene>
    <name evidence="6" type="ORF">AVDCRST_MAG63-1161</name>
</gene>
<dbReference type="InterPro" id="IPR015797">
    <property type="entry name" value="NUDIX_hydrolase-like_dom_sf"/>
</dbReference>
<evidence type="ECO:0000256" key="4">
    <source>
        <dbReference type="ARBA" id="ARBA00022842"/>
    </source>
</evidence>
<dbReference type="EMBL" id="CADCTO010000155">
    <property type="protein sequence ID" value="CAA9235305.1"/>
    <property type="molecule type" value="Genomic_DNA"/>
</dbReference>
<dbReference type="PANTHER" id="PTHR42904:SF12">
    <property type="entry name" value="ADP-RIBOSE PYROPHOSPHATASE-RELATED"/>
    <property type="match status" value="1"/>
</dbReference>
<keyword evidence="2" id="KW-0479">Metal-binding</keyword>
<dbReference type="GO" id="GO:0019677">
    <property type="term" value="P:NAD+ catabolic process"/>
    <property type="evidence" value="ECO:0007669"/>
    <property type="project" value="TreeGrafter"/>
</dbReference>
<accession>A0A6J4HX34</accession>
<comment type="cofactor">
    <cofactor evidence="1">
        <name>Mg(2+)</name>
        <dbReference type="ChEBI" id="CHEBI:18420"/>
    </cofactor>
</comment>
<dbReference type="Pfam" id="PF00293">
    <property type="entry name" value="NUDIX"/>
    <property type="match status" value="1"/>
</dbReference>
<dbReference type="GO" id="GO:0005829">
    <property type="term" value="C:cytosol"/>
    <property type="evidence" value="ECO:0007669"/>
    <property type="project" value="TreeGrafter"/>
</dbReference>
<dbReference type="InterPro" id="IPR050241">
    <property type="entry name" value="NAD-cap_RNA_hydrolase_NudC"/>
</dbReference>
<reference evidence="6" key="1">
    <citation type="submission" date="2020-02" db="EMBL/GenBank/DDBJ databases">
        <authorList>
            <person name="Meier V. D."/>
        </authorList>
    </citation>
    <scope>NUCLEOTIDE SEQUENCE</scope>
    <source>
        <strain evidence="6">AVDCRST_MAG63</strain>
    </source>
</reference>
<sequence length="166" mass="17903">MTKDAHCSYCGQAFAPEQAWPRTCPRCGNVSYRNPLPVTVVLVPVGDGLLLIRRTIPPHEGSLALPGGFINLGESWQEAGAREVREETGLTIDPEGVRLYDVQSAPDGTVLIFGLARPLAAADVPPFVANNETSETVVATEPVELGFPLHARVADRFWREKRGSAG</sequence>
<feature type="domain" description="Nudix hydrolase" evidence="5">
    <location>
        <begin position="32"/>
        <end position="162"/>
    </location>
</feature>
<evidence type="ECO:0000256" key="3">
    <source>
        <dbReference type="ARBA" id="ARBA00022801"/>
    </source>
</evidence>
<dbReference type="PROSITE" id="PS51462">
    <property type="entry name" value="NUDIX"/>
    <property type="match status" value="1"/>
</dbReference>
<dbReference type="InterPro" id="IPR020476">
    <property type="entry name" value="Nudix_hydrolase"/>
</dbReference>
<dbReference type="SUPFAM" id="SSF55811">
    <property type="entry name" value="Nudix"/>
    <property type="match status" value="1"/>
</dbReference>